<dbReference type="EMBL" id="JALIGE010000076">
    <property type="protein sequence ID" value="MCS2162949.1"/>
    <property type="molecule type" value="Genomic_DNA"/>
</dbReference>
<reference evidence="1 2" key="1">
    <citation type="submission" date="2022-04" db="EMBL/GenBank/DDBJ databases">
        <title>Proposal of a three novel species of Scandinavium, Scandinavium hiltneri, Scandinavium manionii, Scandinavium tedordense.</title>
        <authorList>
            <person name="Maddock D.W."/>
            <person name="Brady C.L."/>
            <person name="Denman S."/>
            <person name="Arnold D."/>
        </authorList>
    </citation>
    <scope>NUCLEOTIDE SEQUENCE [LARGE SCALE GENOMIC DNA]</scope>
    <source>
        <strain evidence="1 2">H11S7</strain>
    </source>
</reference>
<dbReference type="RefSeq" id="WP_258989497.1">
    <property type="nucleotide sequence ID" value="NZ_JALIGE010000076.1"/>
</dbReference>
<evidence type="ECO:0000313" key="2">
    <source>
        <dbReference type="Proteomes" id="UP001205357"/>
    </source>
</evidence>
<sequence>MNGNVRFMLNLRYLFLALNSDRKLTSALELKELLINNIEHLPDSDTTIAFIDSLFVLCEEFSSPAVGVFYTSACDFYEYIMDINPKDVFFIGKESAYVDFTARIKHANYNISFYNSDHLIDLEILNESVSNSRFSILAYDFHGSKALLNKGLCRPFAHFYYEKPQAYKCKIYDDWTVFLQYQYKRLMEGMHDQVILGSSYSYHTLTDVNSVNSLSFSLPGLDITSAMMFYSEKNKIQSMNNTIFCFGVYDFFKEIKKGNAQVYVYAYKAVMAFSNAKSVHPELRLRCSPVSHDLAASVDLIVGSRYLYCNDSGSEGELTDEHDILSRLQEGIYYPVREPKCDDKLLGAQVVSLHNKYIKYENSFELNCELINKLKKNADRLCKKVYFIIPPLPESYVENISESMKNRVYDFLSELKSEFFHVRDYSIDRDFYYSDFYDGHHLNEHGAKKLRNKLYNEKILNSEVL</sequence>
<proteinExistence type="predicted"/>
<dbReference type="Proteomes" id="UP001205357">
    <property type="component" value="Unassembled WGS sequence"/>
</dbReference>
<keyword evidence="2" id="KW-1185">Reference proteome</keyword>
<protein>
    <submittedName>
        <fullName evidence="1">Uncharacterized protein</fullName>
    </submittedName>
</protein>
<accession>A0ABT2E4Z4</accession>
<evidence type="ECO:0000313" key="1">
    <source>
        <dbReference type="EMBL" id="MCS2162949.1"/>
    </source>
</evidence>
<comment type="caution">
    <text evidence="1">The sequence shown here is derived from an EMBL/GenBank/DDBJ whole genome shotgun (WGS) entry which is preliminary data.</text>
</comment>
<name>A0ABT2E4Z4_9ENTR</name>
<organism evidence="1 2">
    <name type="scientific">Scandinavium hiltneri</name>
    <dbReference type="NCBI Taxonomy" id="2926519"/>
    <lineage>
        <taxon>Bacteria</taxon>
        <taxon>Pseudomonadati</taxon>
        <taxon>Pseudomonadota</taxon>
        <taxon>Gammaproteobacteria</taxon>
        <taxon>Enterobacterales</taxon>
        <taxon>Enterobacteriaceae</taxon>
        <taxon>Scandinavium</taxon>
    </lineage>
</organism>
<gene>
    <name evidence="1" type="ORF">MUU47_17835</name>
</gene>